<evidence type="ECO:0000256" key="1">
    <source>
        <dbReference type="SAM" id="MobiDB-lite"/>
    </source>
</evidence>
<gene>
    <name evidence="2" type="ORF">BN2614_LOCUS1</name>
</gene>
<sequence>MCTGTKNFQEHPPEPSSMVIDDDPQGSLIDSLAPSLAAQSH</sequence>
<dbReference type="AlphaFoldDB" id="A0A9X9LT58"/>
<evidence type="ECO:0000313" key="3">
    <source>
        <dbReference type="Proteomes" id="UP000269945"/>
    </source>
</evidence>
<reference evidence="2 3" key="1">
    <citation type="submission" date="2018-10" db="EMBL/GenBank/DDBJ databases">
        <authorList>
            <person name="Ekblom R."/>
            <person name="Jareborg N."/>
        </authorList>
    </citation>
    <scope>NUCLEOTIDE SEQUENCE [LARGE SCALE GENOMIC DNA]</scope>
    <source>
        <tissue evidence="2">Muscle</tissue>
    </source>
</reference>
<dbReference type="Proteomes" id="UP000269945">
    <property type="component" value="Unassembled WGS sequence"/>
</dbReference>
<feature type="region of interest" description="Disordered" evidence="1">
    <location>
        <begin position="1"/>
        <end position="41"/>
    </location>
</feature>
<protein>
    <submittedName>
        <fullName evidence="2">Uncharacterized protein</fullName>
    </submittedName>
</protein>
<evidence type="ECO:0000313" key="2">
    <source>
        <dbReference type="EMBL" id="VCW85611.1"/>
    </source>
</evidence>
<accession>A0A9X9LT58</accession>
<organism evidence="2 3">
    <name type="scientific">Gulo gulo</name>
    <name type="common">Wolverine</name>
    <name type="synonym">Gluton</name>
    <dbReference type="NCBI Taxonomy" id="48420"/>
    <lineage>
        <taxon>Eukaryota</taxon>
        <taxon>Metazoa</taxon>
        <taxon>Chordata</taxon>
        <taxon>Craniata</taxon>
        <taxon>Vertebrata</taxon>
        <taxon>Euteleostomi</taxon>
        <taxon>Mammalia</taxon>
        <taxon>Eutheria</taxon>
        <taxon>Laurasiatheria</taxon>
        <taxon>Carnivora</taxon>
        <taxon>Caniformia</taxon>
        <taxon>Musteloidea</taxon>
        <taxon>Mustelidae</taxon>
        <taxon>Guloninae</taxon>
        <taxon>Gulo</taxon>
    </lineage>
</organism>
<keyword evidence="3" id="KW-1185">Reference proteome</keyword>
<proteinExistence type="predicted"/>
<dbReference type="EMBL" id="CYRY02015776">
    <property type="protein sequence ID" value="VCW85611.1"/>
    <property type="molecule type" value="Genomic_DNA"/>
</dbReference>
<comment type="caution">
    <text evidence="2">The sequence shown here is derived from an EMBL/GenBank/DDBJ whole genome shotgun (WGS) entry which is preliminary data.</text>
</comment>
<name>A0A9X9LT58_GULGU</name>